<name>A0AAE0ZZP6_9GAST</name>
<evidence type="ECO:0000313" key="1">
    <source>
        <dbReference type="EMBL" id="KAK3778564.1"/>
    </source>
</evidence>
<dbReference type="Proteomes" id="UP001283361">
    <property type="component" value="Unassembled WGS sequence"/>
</dbReference>
<evidence type="ECO:0000313" key="2">
    <source>
        <dbReference type="Proteomes" id="UP001283361"/>
    </source>
</evidence>
<reference evidence="1" key="1">
    <citation type="journal article" date="2023" name="G3 (Bethesda)">
        <title>A reference genome for the long-term kleptoplast-retaining sea slug Elysia crispata morphotype clarki.</title>
        <authorList>
            <person name="Eastman K.E."/>
            <person name="Pendleton A.L."/>
            <person name="Shaikh M.A."/>
            <person name="Suttiyut T."/>
            <person name="Ogas R."/>
            <person name="Tomko P."/>
            <person name="Gavelis G."/>
            <person name="Widhalm J.R."/>
            <person name="Wisecaver J.H."/>
        </authorList>
    </citation>
    <scope>NUCLEOTIDE SEQUENCE</scope>
    <source>
        <strain evidence="1">ECLA1</strain>
    </source>
</reference>
<accession>A0AAE0ZZP6</accession>
<organism evidence="1 2">
    <name type="scientific">Elysia crispata</name>
    <name type="common">lettuce slug</name>
    <dbReference type="NCBI Taxonomy" id="231223"/>
    <lineage>
        <taxon>Eukaryota</taxon>
        <taxon>Metazoa</taxon>
        <taxon>Spiralia</taxon>
        <taxon>Lophotrochozoa</taxon>
        <taxon>Mollusca</taxon>
        <taxon>Gastropoda</taxon>
        <taxon>Heterobranchia</taxon>
        <taxon>Euthyneura</taxon>
        <taxon>Panpulmonata</taxon>
        <taxon>Sacoglossa</taxon>
        <taxon>Placobranchoidea</taxon>
        <taxon>Plakobranchidae</taxon>
        <taxon>Elysia</taxon>
    </lineage>
</organism>
<keyword evidence="2" id="KW-1185">Reference proteome</keyword>
<proteinExistence type="predicted"/>
<comment type="caution">
    <text evidence="1">The sequence shown here is derived from an EMBL/GenBank/DDBJ whole genome shotgun (WGS) entry which is preliminary data.</text>
</comment>
<sequence length="96" mass="10663">MLTQDIKSGPQESSLDPNNIMVTLTRTVVNACHLVNKSAPYNHAVLFTLFVNLDLDIGLPVPCLGGRSRGKPLLDIRLNRLKYVEPDCGQKMRVEC</sequence>
<gene>
    <name evidence="1" type="ORF">RRG08_057924</name>
</gene>
<dbReference type="AlphaFoldDB" id="A0AAE0ZZP6"/>
<protein>
    <submittedName>
        <fullName evidence="1">Uncharacterized protein</fullName>
    </submittedName>
</protein>
<dbReference type="EMBL" id="JAWDGP010002921">
    <property type="protein sequence ID" value="KAK3778564.1"/>
    <property type="molecule type" value="Genomic_DNA"/>
</dbReference>